<evidence type="ECO:0000256" key="2">
    <source>
        <dbReference type="SAM" id="MobiDB-lite"/>
    </source>
</evidence>
<keyword evidence="1" id="KW-0378">Hydrolase</keyword>
<evidence type="ECO:0000256" key="1">
    <source>
        <dbReference type="ARBA" id="ARBA00022825"/>
    </source>
</evidence>
<comment type="caution">
    <text evidence="4">The sequence shown here is derived from an EMBL/GenBank/DDBJ whole genome shotgun (WGS) entry which is preliminary data.</text>
</comment>
<keyword evidence="3" id="KW-1133">Transmembrane helix</keyword>
<dbReference type="OrthoDB" id="189537at2"/>
<dbReference type="RefSeq" id="WP_124222549.1">
    <property type="nucleotide sequence ID" value="NZ_RKRF01000010.1"/>
</dbReference>
<dbReference type="InterPro" id="IPR009003">
    <property type="entry name" value="Peptidase_S1_PA"/>
</dbReference>
<dbReference type="GO" id="GO:0006508">
    <property type="term" value="P:proteolysis"/>
    <property type="evidence" value="ECO:0007669"/>
    <property type="project" value="InterPro"/>
</dbReference>
<keyword evidence="3" id="KW-0472">Membrane</keyword>
<protein>
    <submittedName>
        <fullName evidence="4">Trypsin-like peptidase</fullName>
    </submittedName>
</protein>
<keyword evidence="1" id="KW-0645">Protease</keyword>
<keyword evidence="5" id="KW-1185">Reference proteome</keyword>
<keyword evidence="1" id="KW-0720">Serine protease</keyword>
<reference evidence="4 5" key="1">
    <citation type="submission" date="2018-11" db="EMBL/GenBank/DDBJ databases">
        <title>Genomic Encyclopedia of Type Strains, Phase IV (KMG-IV): sequencing the most valuable type-strain genomes for metagenomic binning, comparative biology and taxonomic classification.</title>
        <authorList>
            <person name="Goeker M."/>
        </authorList>
    </citation>
    <scope>NUCLEOTIDE SEQUENCE [LARGE SCALE GENOMIC DNA]</scope>
    <source>
        <strain evidence="4 5">DSM 18090</strain>
    </source>
</reference>
<evidence type="ECO:0000313" key="5">
    <source>
        <dbReference type="Proteomes" id="UP000276443"/>
    </source>
</evidence>
<accession>A0A3N5B3P7</accession>
<name>A0A3N5B3P7_9BACI</name>
<dbReference type="EMBL" id="RKRF01000010">
    <property type="protein sequence ID" value="RPF52276.1"/>
    <property type="molecule type" value="Genomic_DNA"/>
</dbReference>
<dbReference type="PANTHER" id="PTHR22939:SF129">
    <property type="entry name" value="SERINE PROTEASE HTRA2, MITOCHONDRIAL"/>
    <property type="match status" value="1"/>
</dbReference>
<dbReference type="PRINTS" id="PR00834">
    <property type="entry name" value="PROTEASES2C"/>
</dbReference>
<proteinExistence type="predicted"/>
<dbReference type="GO" id="GO:0004252">
    <property type="term" value="F:serine-type endopeptidase activity"/>
    <property type="evidence" value="ECO:0007669"/>
    <property type="project" value="InterPro"/>
</dbReference>
<dbReference type="Pfam" id="PF13365">
    <property type="entry name" value="Trypsin_2"/>
    <property type="match status" value="1"/>
</dbReference>
<dbReference type="AlphaFoldDB" id="A0A3N5B3P7"/>
<dbReference type="PANTHER" id="PTHR22939">
    <property type="entry name" value="SERINE PROTEASE FAMILY S1C HTRA-RELATED"/>
    <property type="match status" value="1"/>
</dbReference>
<feature type="region of interest" description="Disordered" evidence="2">
    <location>
        <begin position="386"/>
        <end position="405"/>
    </location>
</feature>
<organism evidence="4 5">
    <name type="scientific">Aquisalibacillus elongatus</name>
    <dbReference type="NCBI Taxonomy" id="485577"/>
    <lineage>
        <taxon>Bacteria</taxon>
        <taxon>Bacillati</taxon>
        <taxon>Bacillota</taxon>
        <taxon>Bacilli</taxon>
        <taxon>Bacillales</taxon>
        <taxon>Bacillaceae</taxon>
        <taxon>Aquisalibacillus</taxon>
    </lineage>
</organism>
<dbReference type="SUPFAM" id="SSF50494">
    <property type="entry name" value="Trypsin-like serine proteases"/>
    <property type="match status" value="1"/>
</dbReference>
<dbReference type="Proteomes" id="UP000276443">
    <property type="component" value="Unassembled WGS sequence"/>
</dbReference>
<dbReference type="Gene3D" id="2.40.10.120">
    <property type="match status" value="1"/>
</dbReference>
<keyword evidence="3" id="KW-0812">Transmembrane</keyword>
<dbReference type="InterPro" id="IPR001940">
    <property type="entry name" value="Peptidase_S1C"/>
</dbReference>
<feature type="transmembrane region" description="Helical" evidence="3">
    <location>
        <begin position="7"/>
        <end position="29"/>
    </location>
</feature>
<evidence type="ECO:0000313" key="4">
    <source>
        <dbReference type="EMBL" id="RPF52276.1"/>
    </source>
</evidence>
<sequence>MPHKQNLVLPITLSVVILFISAIAMYFYYTSWDQEVLAESEGIVEVVEDDNNTEVKDLQTIIHEAQKYVVQIEAVGSTTQSEGSGFLFNNKGDIVTNAHVVEDATDIFVKTSDGSSTYPGALIDMDLKKDVAVIRVPQLKNEGSMKIDPNFEPNTGDEIIAVGSPHGFRNTFTDGIISAKGRSFSVENYEYNNLYQVSANISQGNSGGPLIHKNTGSIIGINTAANREGNMGFTIPISQVYDLIQMWSDMADNQELSYDINHQSVQNVNPESLKNDASYLLNYYYDTLNVRDYFAAYSLLGSNEQIKRTYQDFRDLSVQAVDIEIQDTEFLEPEDDKIKANVSTDHHIRKDEETMEVHHYKTTFTIGYENDQLKILSFERELLSKTEQQIDPEDLKEEDKSEEQG</sequence>
<evidence type="ECO:0000256" key="3">
    <source>
        <dbReference type="SAM" id="Phobius"/>
    </source>
</evidence>
<gene>
    <name evidence="4" type="ORF">EDC24_2269</name>
</gene>